<feature type="region of interest" description="Disordered" evidence="1">
    <location>
        <begin position="20"/>
        <end position="55"/>
    </location>
</feature>
<dbReference type="Proteomes" id="UP000827986">
    <property type="component" value="Unassembled WGS sequence"/>
</dbReference>
<gene>
    <name evidence="2" type="ORF">KIL84_021230</name>
</gene>
<keyword evidence="3" id="KW-1185">Reference proteome</keyword>
<reference evidence="2" key="1">
    <citation type="submission" date="2021-09" db="EMBL/GenBank/DDBJ databases">
        <title>The genome of Mauremys mutica provides insights into the evolution of semi-aquatic lifestyle.</title>
        <authorList>
            <person name="Gong S."/>
            <person name="Gao Y."/>
        </authorList>
    </citation>
    <scope>NUCLEOTIDE SEQUENCE</scope>
    <source>
        <strain evidence="2">MM-2020</strain>
        <tissue evidence="2">Muscle</tissue>
    </source>
</reference>
<comment type="caution">
    <text evidence="2">The sequence shown here is derived from an EMBL/GenBank/DDBJ whole genome shotgun (WGS) entry which is preliminary data.</text>
</comment>
<evidence type="ECO:0000313" key="3">
    <source>
        <dbReference type="Proteomes" id="UP000827986"/>
    </source>
</evidence>
<evidence type="ECO:0000256" key="1">
    <source>
        <dbReference type="SAM" id="MobiDB-lite"/>
    </source>
</evidence>
<name>A0A9D3XB65_9SAUR</name>
<protein>
    <submittedName>
        <fullName evidence="2">Uncharacterized protein</fullName>
    </submittedName>
</protein>
<dbReference type="AlphaFoldDB" id="A0A9D3XB65"/>
<proteinExistence type="predicted"/>
<sequence>MPHPQGWLWLQAKEHHAPAPCLSGLAGAGGDRPGGRADPLRQHGQRGHGVSGSLDVGNVAWGSGELMGRKLEAAVLFSQSHFHPLQAQGVIHPVKAATHWPGWGGSRHHAGALRGRRWRPLTLCHPPGEIGPLHQPAPFAG</sequence>
<evidence type="ECO:0000313" key="2">
    <source>
        <dbReference type="EMBL" id="KAH1176496.1"/>
    </source>
</evidence>
<accession>A0A9D3XB65</accession>
<dbReference type="EMBL" id="JAHDVG010000475">
    <property type="protein sequence ID" value="KAH1176496.1"/>
    <property type="molecule type" value="Genomic_DNA"/>
</dbReference>
<organism evidence="2 3">
    <name type="scientific">Mauremys mutica</name>
    <name type="common">yellowpond turtle</name>
    <dbReference type="NCBI Taxonomy" id="74926"/>
    <lineage>
        <taxon>Eukaryota</taxon>
        <taxon>Metazoa</taxon>
        <taxon>Chordata</taxon>
        <taxon>Craniata</taxon>
        <taxon>Vertebrata</taxon>
        <taxon>Euteleostomi</taxon>
        <taxon>Archelosauria</taxon>
        <taxon>Testudinata</taxon>
        <taxon>Testudines</taxon>
        <taxon>Cryptodira</taxon>
        <taxon>Durocryptodira</taxon>
        <taxon>Testudinoidea</taxon>
        <taxon>Geoemydidae</taxon>
        <taxon>Geoemydinae</taxon>
        <taxon>Mauremys</taxon>
    </lineage>
</organism>